<dbReference type="EC" id="2.7.1.108" evidence="3"/>
<evidence type="ECO:0000313" key="12">
    <source>
        <dbReference type="Proteomes" id="UP000024635"/>
    </source>
</evidence>
<keyword evidence="9 10" id="KW-0472">Membrane</keyword>
<dbReference type="InterPro" id="IPR032974">
    <property type="entry name" value="Polypren_kinase"/>
</dbReference>
<feature type="transmembrane region" description="Helical" evidence="10">
    <location>
        <begin position="129"/>
        <end position="148"/>
    </location>
</feature>
<evidence type="ECO:0000256" key="3">
    <source>
        <dbReference type="ARBA" id="ARBA00012132"/>
    </source>
</evidence>
<keyword evidence="4" id="KW-0808">Transferase</keyword>
<evidence type="ECO:0000256" key="8">
    <source>
        <dbReference type="ARBA" id="ARBA00022989"/>
    </source>
</evidence>
<keyword evidence="7" id="KW-0256">Endoplasmic reticulum</keyword>
<comment type="subcellular location">
    <subcellularLocation>
        <location evidence="1">Endoplasmic reticulum membrane</location>
        <topology evidence="1">Multi-pass membrane protein</topology>
    </subcellularLocation>
</comment>
<dbReference type="Proteomes" id="UP000024635">
    <property type="component" value="Unassembled WGS sequence"/>
</dbReference>
<keyword evidence="6" id="KW-0418">Kinase</keyword>
<evidence type="ECO:0000256" key="10">
    <source>
        <dbReference type="SAM" id="Phobius"/>
    </source>
</evidence>
<organism evidence="11 12">
    <name type="scientific">Ancylostoma ceylanicum</name>
    <dbReference type="NCBI Taxonomy" id="53326"/>
    <lineage>
        <taxon>Eukaryota</taxon>
        <taxon>Metazoa</taxon>
        <taxon>Ecdysozoa</taxon>
        <taxon>Nematoda</taxon>
        <taxon>Chromadorea</taxon>
        <taxon>Rhabditida</taxon>
        <taxon>Rhabditina</taxon>
        <taxon>Rhabditomorpha</taxon>
        <taxon>Strongyloidea</taxon>
        <taxon>Ancylostomatidae</taxon>
        <taxon>Ancylostomatinae</taxon>
        <taxon>Ancylostoma</taxon>
    </lineage>
</organism>
<dbReference type="EMBL" id="JARK01001371">
    <property type="protein sequence ID" value="EYC15960.1"/>
    <property type="molecule type" value="Genomic_DNA"/>
</dbReference>
<feature type="transmembrane region" description="Helical" evidence="10">
    <location>
        <begin position="6"/>
        <end position="24"/>
    </location>
</feature>
<feature type="transmembrane region" description="Helical" evidence="10">
    <location>
        <begin position="31"/>
        <end position="56"/>
    </location>
</feature>
<dbReference type="STRING" id="53326.A0A016UL63"/>
<keyword evidence="5 10" id="KW-0812">Transmembrane</keyword>
<proteinExistence type="inferred from homology"/>
<dbReference type="GO" id="GO:0004168">
    <property type="term" value="F:dolichol kinase activity"/>
    <property type="evidence" value="ECO:0007669"/>
    <property type="project" value="UniProtKB-EC"/>
</dbReference>
<comment type="similarity">
    <text evidence="2">Belongs to the polyprenol kinase family.</text>
</comment>
<name>A0A016UL63_9BILA</name>
<keyword evidence="12" id="KW-1185">Reference proteome</keyword>
<dbReference type="GO" id="GO:0005789">
    <property type="term" value="C:endoplasmic reticulum membrane"/>
    <property type="evidence" value="ECO:0007669"/>
    <property type="project" value="UniProtKB-SubCell"/>
</dbReference>
<accession>A0A016UL63</accession>
<protein>
    <recommendedName>
        <fullName evidence="3">dolichol kinase</fullName>
        <ecNumber evidence="3">2.7.1.108</ecNumber>
    </recommendedName>
</protein>
<evidence type="ECO:0000256" key="9">
    <source>
        <dbReference type="ARBA" id="ARBA00023136"/>
    </source>
</evidence>
<gene>
    <name evidence="11" type="primary">Acey_s0035.g3064</name>
    <name evidence="11" type="synonym">Acey-Y56A3A.36</name>
    <name evidence="11" type="ORF">Y032_0035g3064</name>
</gene>
<feature type="transmembrane region" description="Helical" evidence="10">
    <location>
        <begin position="258"/>
        <end position="278"/>
    </location>
</feature>
<dbReference type="PANTHER" id="PTHR13205">
    <property type="entry name" value="TRANSMEMBRANE PROTEIN 15-RELATED"/>
    <property type="match status" value="1"/>
</dbReference>
<feature type="transmembrane region" description="Helical" evidence="10">
    <location>
        <begin position="201"/>
        <end position="222"/>
    </location>
</feature>
<feature type="transmembrane region" description="Helical" evidence="10">
    <location>
        <begin position="169"/>
        <end position="189"/>
    </location>
</feature>
<evidence type="ECO:0000256" key="2">
    <source>
        <dbReference type="ARBA" id="ARBA00010794"/>
    </source>
</evidence>
<evidence type="ECO:0000313" key="11">
    <source>
        <dbReference type="EMBL" id="EYC15960.1"/>
    </source>
</evidence>
<evidence type="ECO:0000256" key="4">
    <source>
        <dbReference type="ARBA" id="ARBA00022679"/>
    </source>
</evidence>
<evidence type="ECO:0000256" key="1">
    <source>
        <dbReference type="ARBA" id="ARBA00004477"/>
    </source>
</evidence>
<keyword evidence="8 10" id="KW-1133">Transmembrane helix</keyword>
<dbReference type="PANTHER" id="PTHR13205:SF15">
    <property type="entry name" value="DOLICHOL KINASE"/>
    <property type="match status" value="1"/>
</dbReference>
<feature type="transmembrane region" description="Helical" evidence="10">
    <location>
        <begin position="108"/>
        <end position="123"/>
    </location>
</feature>
<sequence>MSADGTLAEIAVAATAAIVVGALLTAPLHPVVVNVVLLVSIGTAMVLYSLLVGISLSELPAFLCNMVFTSESSRNYLLLFWSANVLASICFGFYVTMQEKSSTRHRKFFHLTVSLIFLSGLFFDRDFIWLSGWLMLCIFVILEVLRFFEVPPWNDPLNSFLLVFKDEQDFAVILTPIYLLLGIFLPLFLSPNEEPHLYHLAGVAAVGVGDSVAAIYGSLYGATKWPRGKKTVEGSAAMAASIVVFLVAARPLCSAPVPSYLAIIFAALILAAIEAFTVRIDNIALPIVGYLLLH</sequence>
<feature type="transmembrane region" description="Helical" evidence="10">
    <location>
        <begin position="234"/>
        <end position="252"/>
    </location>
</feature>
<evidence type="ECO:0000256" key="7">
    <source>
        <dbReference type="ARBA" id="ARBA00022824"/>
    </source>
</evidence>
<evidence type="ECO:0000256" key="5">
    <source>
        <dbReference type="ARBA" id="ARBA00022692"/>
    </source>
</evidence>
<comment type="caution">
    <text evidence="11">The sequence shown here is derived from an EMBL/GenBank/DDBJ whole genome shotgun (WGS) entry which is preliminary data.</text>
</comment>
<dbReference type="GO" id="GO:0043048">
    <property type="term" value="P:dolichyl monophosphate biosynthetic process"/>
    <property type="evidence" value="ECO:0007669"/>
    <property type="project" value="TreeGrafter"/>
</dbReference>
<dbReference type="AlphaFoldDB" id="A0A016UL63"/>
<evidence type="ECO:0000256" key="6">
    <source>
        <dbReference type="ARBA" id="ARBA00022777"/>
    </source>
</evidence>
<reference evidence="12" key="1">
    <citation type="journal article" date="2015" name="Nat. Genet.">
        <title>The genome and transcriptome of the zoonotic hookworm Ancylostoma ceylanicum identify infection-specific gene families.</title>
        <authorList>
            <person name="Schwarz E.M."/>
            <person name="Hu Y."/>
            <person name="Antoshechkin I."/>
            <person name="Miller M.M."/>
            <person name="Sternberg P.W."/>
            <person name="Aroian R.V."/>
        </authorList>
    </citation>
    <scope>NUCLEOTIDE SEQUENCE</scope>
    <source>
        <strain evidence="12">HY135</strain>
    </source>
</reference>
<dbReference type="OrthoDB" id="377083at2759"/>
<feature type="transmembrane region" description="Helical" evidence="10">
    <location>
        <begin position="76"/>
        <end position="96"/>
    </location>
</feature>